<sequence length="135" mass="15572">MQVKVEVQAQQKAQIEGQATAQARVMVIMPLRYVKERDEIQRQHELQNQAVKKREASVVMYRAAVEEQKCAQIERKAMLNEEVQKLRKTNQEFALTATQVKQQIKEAEERELQREGVVQAWAGCVPPLKAGRKKC</sequence>
<evidence type="ECO:0000313" key="2">
    <source>
        <dbReference type="EMBL" id="CAH0488296.1"/>
    </source>
</evidence>
<reference evidence="2 4" key="1">
    <citation type="submission" date="2021-11" db="EMBL/GenBank/DDBJ databases">
        <authorList>
            <person name="Islam A."/>
            <person name="Islam S."/>
            <person name="Flora M.S."/>
            <person name="Rahman M."/>
            <person name="Ziaur R.M."/>
            <person name="Epstein J.H."/>
            <person name="Hassan M."/>
            <person name="Klassen M."/>
            <person name="Woodard K."/>
            <person name="Webb A."/>
            <person name="Webby R.J."/>
            <person name="El Zowalaty M.E."/>
        </authorList>
    </citation>
    <scope>NUCLEOTIDE SEQUENCE [LARGE SCALE GENOMIC DNA]</scope>
    <source>
        <strain evidence="2">Pf1</strain>
    </source>
</reference>
<name>A0AAV0THV3_9STRA</name>
<dbReference type="Proteomes" id="UP001159659">
    <property type="component" value="Unassembled WGS sequence"/>
</dbReference>
<accession>A0AAV0THV3</accession>
<evidence type="ECO:0000313" key="5">
    <source>
        <dbReference type="Proteomes" id="UP001159659"/>
    </source>
</evidence>
<dbReference type="EMBL" id="CANTFK010000666">
    <property type="protein sequence ID" value="CAI5722214.1"/>
    <property type="molecule type" value="Genomic_DNA"/>
</dbReference>
<gene>
    <name evidence="2" type="ORF">PFR001_LOCUS3786</name>
    <name evidence="3" type="ORF">PFR002_LOCUS4388</name>
</gene>
<keyword evidence="1" id="KW-0175">Coiled coil</keyword>
<dbReference type="EMBL" id="CAKLBC010000784">
    <property type="protein sequence ID" value="CAH0488296.1"/>
    <property type="molecule type" value="Genomic_DNA"/>
</dbReference>
<proteinExistence type="predicted"/>
<dbReference type="Proteomes" id="UP001157938">
    <property type="component" value="Unassembled WGS sequence"/>
</dbReference>
<dbReference type="AlphaFoldDB" id="A0AAV0THV3"/>
<evidence type="ECO:0000256" key="1">
    <source>
        <dbReference type="SAM" id="Coils"/>
    </source>
</evidence>
<evidence type="ECO:0000313" key="3">
    <source>
        <dbReference type="EMBL" id="CAI5722214.1"/>
    </source>
</evidence>
<protein>
    <submittedName>
        <fullName evidence="3">Uncharacterized protein</fullName>
    </submittedName>
</protein>
<feature type="coiled-coil region" evidence="1">
    <location>
        <begin position="76"/>
        <end position="110"/>
    </location>
</feature>
<keyword evidence="4" id="KW-1185">Reference proteome</keyword>
<organism evidence="3 5">
    <name type="scientific">Peronospora farinosa</name>
    <dbReference type="NCBI Taxonomy" id="134698"/>
    <lineage>
        <taxon>Eukaryota</taxon>
        <taxon>Sar</taxon>
        <taxon>Stramenopiles</taxon>
        <taxon>Oomycota</taxon>
        <taxon>Peronosporomycetes</taxon>
        <taxon>Peronosporales</taxon>
        <taxon>Peronosporaceae</taxon>
        <taxon>Peronospora</taxon>
    </lineage>
</organism>
<reference evidence="3" key="2">
    <citation type="submission" date="2022-12" db="EMBL/GenBank/DDBJ databases">
        <authorList>
            <person name="Webb A."/>
        </authorList>
    </citation>
    <scope>NUCLEOTIDE SEQUENCE</scope>
    <source>
        <strain evidence="3">Pf2</strain>
    </source>
</reference>
<comment type="caution">
    <text evidence="3">The sequence shown here is derived from an EMBL/GenBank/DDBJ whole genome shotgun (WGS) entry which is preliminary data.</text>
</comment>
<evidence type="ECO:0000313" key="4">
    <source>
        <dbReference type="Proteomes" id="UP001157938"/>
    </source>
</evidence>